<feature type="transmembrane region" description="Helical" evidence="9">
    <location>
        <begin position="42"/>
        <end position="63"/>
    </location>
</feature>
<dbReference type="Proteomes" id="UP000001733">
    <property type="component" value="Chromosome"/>
</dbReference>
<dbReference type="GO" id="GO:0022857">
    <property type="term" value="F:transmembrane transporter activity"/>
    <property type="evidence" value="ECO:0007669"/>
    <property type="project" value="TreeGrafter"/>
</dbReference>
<evidence type="ECO:0000313" key="12">
    <source>
        <dbReference type="Proteomes" id="UP000001733"/>
    </source>
</evidence>
<dbReference type="Pfam" id="PF04290">
    <property type="entry name" value="DctQ"/>
    <property type="match status" value="1"/>
</dbReference>
<reference evidence="11 12" key="1">
    <citation type="journal article" date="2014" name="Genome Announc.">
        <title>Complete Genome Sequence of the Extreme Thermophile Dictyoglomus thermophilum H-6-12.</title>
        <authorList>
            <person name="Coil D.A."/>
            <person name="Badger J.H."/>
            <person name="Forberger H.C."/>
            <person name="Riggs F."/>
            <person name="Madupu R."/>
            <person name="Fedorova N."/>
            <person name="Ward N."/>
            <person name="Robb F.T."/>
            <person name="Eisen J.A."/>
        </authorList>
    </citation>
    <scope>NUCLEOTIDE SEQUENCE [LARGE SCALE GENOMIC DNA]</scope>
    <source>
        <strain evidence="12">ATCC 35947 / DSM 3960 / H-6-12</strain>
    </source>
</reference>
<comment type="similarity">
    <text evidence="8">Belongs to the TRAP transporter small permease family.</text>
</comment>
<evidence type="ECO:0000256" key="9">
    <source>
        <dbReference type="SAM" id="Phobius"/>
    </source>
</evidence>
<keyword evidence="2" id="KW-0813">Transport</keyword>
<organism evidence="11 12">
    <name type="scientific">Dictyoglomus thermophilum (strain ATCC 35947 / DSM 3960 / H-6-12)</name>
    <dbReference type="NCBI Taxonomy" id="309799"/>
    <lineage>
        <taxon>Bacteria</taxon>
        <taxon>Pseudomonadati</taxon>
        <taxon>Dictyoglomota</taxon>
        <taxon>Dictyoglomia</taxon>
        <taxon>Dictyoglomales</taxon>
        <taxon>Dictyoglomaceae</taxon>
        <taxon>Dictyoglomus</taxon>
    </lineage>
</organism>
<evidence type="ECO:0000256" key="1">
    <source>
        <dbReference type="ARBA" id="ARBA00004429"/>
    </source>
</evidence>
<dbReference type="eggNOG" id="COG3090">
    <property type="taxonomic scope" value="Bacteria"/>
</dbReference>
<gene>
    <name evidence="11" type="ordered locus">DICTH_1663</name>
</gene>
<proteinExistence type="inferred from homology"/>
<dbReference type="GO" id="GO:0005886">
    <property type="term" value="C:plasma membrane"/>
    <property type="evidence" value="ECO:0007669"/>
    <property type="project" value="UniProtKB-SubCell"/>
</dbReference>
<keyword evidence="3" id="KW-1003">Cell membrane</keyword>
<evidence type="ECO:0000256" key="6">
    <source>
        <dbReference type="ARBA" id="ARBA00022989"/>
    </source>
</evidence>
<dbReference type="KEGG" id="dth:DICTH_1663"/>
<dbReference type="PANTHER" id="PTHR35011:SF2">
    <property type="entry name" value="2,3-DIKETO-L-GULONATE TRAP TRANSPORTER SMALL PERMEASE PROTEIN YIAM"/>
    <property type="match status" value="1"/>
</dbReference>
<keyword evidence="4" id="KW-0997">Cell inner membrane</keyword>
<evidence type="ECO:0000256" key="3">
    <source>
        <dbReference type="ARBA" id="ARBA00022475"/>
    </source>
</evidence>
<dbReference type="OrthoDB" id="9814265at2"/>
<evidence type="ECO:0000256" key="8">
    <source>
        <dbReference type="ARBA" id="ARBA00038436"/>
    </source>
</evidence>
<evidence type="ECO:0000259" key="10">
    <source>
        <dbReference type="Pfam" id="PF04290"/>
    </source>
</evidence>
<accession>B5YAK5</accession>
<dbReference type="PaxDb" id="309799-DICTH_1663"/>
<keyword evidence="6 9" id="KW-1133">Transmembrane helix</keyword>
<feature type="domain" description="Tripartite ATP-independent periplasmic transporters DctQ component" evidence="10">
    <location>
        <begin position="23"/>
        <end position="151"/>
    </location>
</feature>
<dbReference type="AlphaFoldDB" id="B5YAK5"/>
<name>B5YAK5_DICT6</name>
<evidence type="ECO:0000256" key="7">
    <source>
        <dbReference type="ARBA" id="ARBA00023136"/>
    </source>
</evidence>
<evidence type="ECO:0000256" key="5">
    <source>
        <dbReference type="ARBA" id="ARBA00022692"/>
    </source>
</evidence>
<dbReference type="EMBL" id="CP001146">
    <property type="protein sequence ID" value="ACI18724.1"/>
    <property type="molecule type" value="Genomic_DNA"/>
</dbReference>
<dbReference type="HOGENOM" id="CLU_086356_4_0_0"/>
<comment type="subcellular location">
    <subcellularLocation>
        <location evidence="1">Cell inner membrane</location>
        <topology evidence="1">Multi-pass membrane protein</topology>
    </subcellularLocation>
</comment>
<dbReference type="InterPro" id="IPR055348">
    <property type="entry name" value="DctQ"/>
</dbReference>
<protein>
    <submittedName>
        <fullName evidence="11">C4-dicarboxylate transporter, small permease protein</fullName>
    </submittedName>
</protein>
<evidence type="ECO:0000313" key="11">
    <source>
        <dbReference type="EMBL" id="ACI18724.1"/>
    </source>
</evidence>
<dbReference type="STRING" id="309799.DICTH_1663"/>
<keyword evidence="12" id="KW-1185">Reference proteome</keyword>
<dbReference type="InterPro" id="IPR007387">
    <property type="entry name" value="TRAP_DctQ"/>
</dbReference>
<evidence type="ECO:0000256" key="2">
    <source>
        <dbReference type="ARBA" id="ARBA00022448"/>
    </source>
</evidence>
<feature type="transmembrane region" description="Helical" evidence="9">
    <location>
        <begin position="12"/>
        <end position="30"/>
    </location>
</feature>
<feature type="transmembrane region" description="Helical" evidence="9">
    <location>
        <begin position="84"/>
        <end position="105"/>
    </location>
</feature>
<evidence type="ECO:0000256" key="4">
    <source>
        <dbReference type="ARBA" id="ARBA00022519"/>
    </source>
</evidence>
<dbReference type="PANTHER" id="PTHR35011">
    <property type="entry name" value="2,3-DIKETO-L-GULONATE TRAP TRANSPORTER SMALL PERMEASE PROTEIN YIAM"/>
    <property type="match status" value="1"/>
</dbReference>
<dbReference type="GO" id="GO:0015740">
    <property type="term" value="P:C4-dicarboxylate transport"/>
    <property type="evidence" value="ECO:0007669"/>
    <property type="project" value="TreeGrafter"/>
</dbReference>
<sequence>MRKIYEILGKIELYVAEVLLILIVVLVFSAGVSRTLKNPIYWANPLASFFFAWATMFAMDAAYRRDKLMNVDFLVKRFPQKIQSYIKIFNYLVILAFLIFLIVFGVKLAFIQRYRTFEGMYGFSYMWATLSIPVGSLLLSITTLVKIIDEITNLRRWRKELCS</sequence>
<keyword evidence="5 9" id="KW-0812">Transmembrane</keyword>
<dbReference type="RefSeq" id="WP_012547356.1">
    <property type="nucleotide sequence ID" value="NC_011297.1"/>
</dbReference>
<feature type="transmembrane region" description="Helical" evidence="9">
    <location>
        <begin position="125"/>
        <end position="148"/>
    </location>
</feature>
<keyword evidence="7 9" id="KW-0472">Membrane</keyword>